<feature type="domain" description="Saccharopine dehydrogenase-like C-terminal" evidence="3">
    <location>
        <begin position="154"/>
        <end position="435"/>
    </location>
</feature>
<dbReference type="InterPro" id="IPR032095">
    <property type="entry name" value="Sacchrp_dh-like_C"/>
</dbReference>
<name>A0A0G3BNK2_9BURK</name>
<dbReference type="PATRIC" id="fig|413882.6.peg.2347"/>
<keyword evidence="1" id="KW-0472">Membrane</keyword>
<evidence type="ECO:0000313" key="5">
    <source>
        <dbReference type="Proteomes" id="UP000035352"/>
    </source>
</evidence>
<reference evidence="4 5" key="1">
    <citation type="submission" date="2015-05" db="EMBL/GenBank/DDBJ databases">
        <authorList>
            <person name="Tang B."/>
            <person name="Yu Y."/>
        </authorList>
    </citation>
    <scope>NUCLEOTIDE SEQUENCE [LARGE SCALE GENOMIC DNA]</scope>
    <source>
        <strain evidence="4 5">DSM 7029</strain>
    </source>
</reference>
<feature type="domain" description="Saccharopine dehydrogenase NADP binding" evidence="2">
    <location>
        <begin position="11"/>
        <end position="150"/>
    </location>
</feature>
<evidence type="ECO:0000313" key="4">
    <source>
        <dbReference type="EMBL" id="AKJ28931.1"/>
    </source>
</evidence>
<dbReference type="Gene3D" id="3.40.50.720">
    <property type="entry name" value="NAD(P)-binding Rossmann-like Domain"/>
    <property type="match status" value="1"/>
</dbReference>
<accession>A0A0G3BNK2</accession>
<dbReference type="InterPro" id="IPR005097">
    <property type="entry name" value="Sacchrp_dh_NADP-bd"/>
</dbReference>
<feature type="transmembrane region" description="Helical" evidence="1">
    <location>
        <begin position="6"/>
        <end position="28"/>
    </location>
</feature>
<keyword evidence="1" id="KW-0812">Transmembrane</keyword>
<dbReference type="RefSeq" id="WP_047194691.1">
    <property type="nucleotide sequence ID" value="NZ_CP011371.1"/>
</dbReference>
<keyword evidence="1" id="KW-1133">Transmembrane helix</keyword>
<dbReference type="KEGG" id="pbh:AAW51_2240"/>
<dbReference type="Pfam" id="PF16653">
    <property type="entry name" value="Sacchrp_dh_C"/>
    <property type="match status" value="1"/>
</dbReference>
<dbReference type="Gene3D" id="3.30.360.30">
    <property type="entry name" value="homospermidine synthase like"/>
    <property type="match status" value="1"/>
</dbReference>
<dbReference type="AlphaFoldDB" id="A0A0G3BNK2"/>
<dbReference type="InterPro" id="IPR023181">
    <property type="entry name" value="Homospermid_syn-like_C"/>
</dbReference>
<proteinExistence type="predicted"/>
<protein>
    <submittedName>
        <fullName evidence="4">Homospermidine synthase</fullName>
    </submittedName>
</protein>
<keyword evidence="5" id="KW-1185">Reference proteome</keyword>
<evidence type="ECO:0000259" key="2">
    <source>
        <dbReference type="Pfam" id="PF03435"/>
    </source>
</evidence>
<dbReference type="SUPFAM" id="SSF51735">
    <property type="entry name" value="NAD(P)-binding Rossmann-fold domains"/>
    <property type="match status" value="1"/>
</dbReference>
<dbReference type="Proteomes" id="UP000035352">
    <property type="component" value="Chromosome"/>
</dbReference>
<gene>
    <name evidence="4" type="primary">hss</name>
    <name evidence="4" type="ORF">AAW51_2240</name>
</gene>
<organism evidence="4 5">
    <name type="scientific">Caldimonas brevitalea</name>
    <dbReference type="NCBI Taxonomy" id="413882"/>
    <lineage>
        <taxon>Bacteria</taxon>
        <taxon>Pseudomonadati</taxon>
        <taxon>Pseudomonadota</taxon>
        <taxon>Betaproteobacteria</taxon>
        <taxon>Burkholderiales</taxon>
        <taxon>Sphaerotilaceae</taxon>
        <taxon>Caldimonas</taxon>
    </lineage>
</organism>
<dbReference type="OrthoDB" id="9767495at2"/>
<dbReference type="EMBL" id="CP011371">
    <property type="protein sequence ID" value="AKJ28931.1"/>
    <property type="molecule type" value="Genomic_DNA"/>
</dbReference>
<evidence type="ECO:0000259" key="3">
    <source>
        <dbReference type="Pfam" id="PF16653"/>
    </source>
</evidence>
<evidence type="ECO:0000256" key="1">
    <source>
        <dbReference type="SAM" id="Phobius"/>
    </source>
</evidence>
<sequence length="468" mass="51228">MPKEAVFNGNILLVGFGSIGQAVLPLLLRHFALDPARVQVVTADGTGANNARRHGVAVTNTCLDPGNYRSELAARLRPGDFVVNLAAGVSSYALIERCQQLGALYLDTGLAPWAGAAEETSLPPGERTRYALREQVLSLRRDFKGGPTAIVGHGAAPGLVSHLVKQALVDLAAALLPREPRPCDRPGWARLASRLKVKVIQIAERDTQQALPRKKTGEFVNTWSVDGFVGDACQPAELGWGTHEHEFPHDARAHPYGCKASIYLDRPGAAIQVRSWGPGSGPYHGYLFGHGESISIADYLTVPHQEGGAYRPTVHYAYHPCDDALLSLHELAERNWECQPQHRVVQDEIESGSEELGVLLMGHARGAYWYGARLAIEEARGMAPHSNATALQAAASVVAAMRWALREPHRGIVEPEDLPYDEILAFCRPYLGQVGGRYTPWSPLQGRHRLYSEDVDSSDVWQFKNFRV</sequence>
<dbReference type="Pfam" id="PF03435">
    <property type="entry name" value="Sacchrp_dh_NADP"/>
    <property type="match status" value="1"/>
</dbReference>
<dbReference type="InterPro" id="IPR036291">
    <property type="entry name" value="NAD(P)-bd_dom_sf"/>
</dbReference>